<keyword evidence="2" id="KW-1185">Reference proteome</keyword>
<sequence>MLGLKRGTVALFPHSVEWEITAQKCIEHLNAILGAVAIDIQHIGSTSITGIKAKPIIDIVVGVRSFESVEPFVQNLEGNGFIFRIREDGNWLFACGDFEKDTRTHHIHFVIYGGKEWNDYIHFRDYLNAFSDKALLYEAEKIRLAGLYSTDRNSYCEEKGRVVQILLQEADDYFQKLDKLD</sequence>
<dbReference type="STRING" id="261392.SAMN02745149_02187"/>
<protein>
    <submittedName>
        <fullName evidence="1">GrpB domain, predicted nucleotidyltransferase, UPF0157 family</fullName>
    </submittedName>
</protein>
<evidence type="ECO:0000313" key="1">
    <source>
        <dbReference type="EMBL" id="SJZ74525.1"/>
    </source>
</evidence>
<evidence type="ECO:0000313" key="2">
    <source>
        <dbReference type="Proteomes" id="UP000190423"/>
    </source>
</evidence>
<dbReference type="RefSeq" id="WP_078934066.1">
    <property type="nucleotide sequence ID" value="NZ_FUWG01000020.1"/>
</dbReference>
<dbReference type="PANTHER" id="PTHR34822">
    <property type="entry name" value="GRPB DOMAIN PROTEIN (AFU_ORTHOLOGUE AFUA_1G01530)"/>
    <property type="match status" value="1"/>
</dbReference>
<keyword evidence="1" id="KW-0808">Transferase</keyword>
<dbReference type="PANTHER" id="PTHR34822:SF1">
    <property type="entry name" value="GRPB FAMILY PROTEIN"/>
    <property type="match status" value="1"/>
</dbReference>
<dbReference type="OrthoDB" id="9799092at2"/>
<name>A0A1T4N620_TREPO</name>
<dbReference type="Pfam" id="PF04229">
    <property type="entry name" value="GrpB"/>
    <property type="match status" value="1"/>
</dbReference>
<organism evidence="1 2">
    <name type="scientific">Treponema porcinum</name>
    <dbReference type="NCBI Taxonomy" id="261392"/>
    <lineage>
        <taxon>Bacteria</taxon>
        <taxon>Pseudomonadati</taxon>
        <taxon>Spirochaetota</taxon>
        <taxon>Spirochaetia</taxon>
        <taxon>Spirochaetales</taxon>
        <taxon>Treponemataceae</taxon>
        <taxon>Treponema</taxon>
    </lineage>
</organism>
<dbReference type="Gene3D" id="3.30.460.10">
    <property type="entry name" value="Beta Polymerase, domain 2"/>
    <property type="match status" value="1"/>
</dbReference>
<proteinExistence type="predicted"/>
<dbReference type="InterPro" id="IPR007344">
    <property type="entry name" value="GrpB/CoaE"/>
</dbReference>
<gene>
    <name evidence="1" type="ORF">SAMN02745149_02187</name>
</gene>
<dbReference type="GeneID" id="78317455"/>
<dbReference type="AlphaFoldDB" id="A0A1T4N620"/>
<dbReference type="EMBL" id="FUWG01000020">
    <property type="protein sequence ID" value="SJZ74525.1"/>
    <property type="molecule type" value="Genomic_DNA"/>
</dbReference>
<dbReference type="InterPro" id="IPR043519">
    <property type="entry name" value="NT_sf"/>
</dbReference>
<dbReference type="SUPFAM" id="SSF81301">
    <property type="entry name" value="Nucleotidyltransferase"/>
    <property type="match status" value="1"/>
</dbReference>
<dbReference type="Proteomes" id="UP000190423">
    <property type="component" value="Unassembled WGS sequence"/>
</dbReference>
<reference evidence="1 2" key="1">
    <citation type="submission" date="2017-02" db="EMBL/GenBank/DDBJ databases">
        <authorList>
            <person name="Peterson S.W."/>
        </authorList>
    </citation>
    <scope>NUCLEOTIDE SEQUENCE [LARGE SCALE GENOMIC DNA]</scope>
    <source>
        <strain evidence="1 2">ATCC BAA-908</strain>
    </source>
</reference>
<dbReference type="GO" id="GO:0016740">
    <property type="term" value="F:transferase activity"/>
    <property type="evidence" value="ECO:0007669"/>
    <property type="project" value="UniProtKB-KW"/>
</dbReference>
<accession>A0A1T4N620</accession>